<evidence type="ECO:0000259" key="7">
    <source>
        <dbReference type="Pfam" id="PF00482"/>
    </source>
</evidence>
<feature type="domain" description="Type II secretion system protein GspF" evidence="7">
    <location>
        <begin position="99"/>
        <end position="225"/>
    </location>
</feature>
<keyword evidence="5 6" id="KW-0472">Membrane</keyword>
<evidence type="ECO:0000256" key="2">
    <source>
        <dbReference type="ARBA" id="ARBA00022475"/>
    </source>
</evidence>
<dbReference type="PANTHER" id="PTHR35007">
    <property type="entry name" value="INTEGRAL MEMBRANE PROTEIN-RELATED"/>
    <property type="match status" value="1"/>
</dbReference>
<evidence type="ECO:0000313" key="10">
    <source>
        <dbReference type="Proteomes" id="UP000260812"/>
    </source>
</evidence>
<reference evidence="8 11" key="1">
    <citation type="submission" date="2018-08" db="EMBL/GenBank/DDBJ databases">
        <title>A genome reference for cultivated species of the human gut microbiota.</title>
        <authorList>
            <person name="Zou Y."/>
            <person name="Xue W."/>
            <person name="Luo G."/>
        </authorList>
    </citation>
    <scope>NUCLEOTIDE SEQUENCE [LARGE SCALE GENOMIC DNA]</scope>
    <source>
        <strain evidence="9 11">AF26-4BH</strain>
        <strain evidence="8">TF05-5AC</strain>
    </source>
</reference>
<accession>A0A3E3ICY4</accession>
<dbReference type="Proteomes" id="UP000261166">
    <property type="component" value="Unassembled WGS sequence"/>
</dbReference>
<dbReference type="PANTHER" id="PTHR35007:SF1">
    <property type="entry name" value="PILUS ASSEMBLY PROTEIN"/>
    <property type="match status" value="1"/>
</dbReference>
<comment type="caution">
    <text evidence="8">The sequence shown here is derived from an EMBL/GenBank/DDBJ whole genome shotgun (WGS) entry which is preliminary data.</text>
</comment>
<evidence type="ECO:0000313" key="9">
    <source>
        <dbReference type="EMBL" id="RGE71660.1"/>
    </source>
</evidence>
<sequence>MKINLKWRVLDLHNRKKEEKEKEHAPDYRKYTFSRKEILLYGAQGVGIAALLAWFFYHSFWAVLPLSPLILFTFKETEKTLIRRQRQRLADQFKDTILSVAAGLQAGYSIENAFLEAGKDMERLYGDDSLMAKELRFFRKGLRNHVPLELLLADLGIRSGEPDIEDFAEVFSIAKRSGGNLNDIIRRSAAVTGEKIEVKQEIQTLLSSRRYEQKIMNMVPFLIMAYLQLTSRGFFDCLYFNAAGILIMTGCLAVYLAAFYLSRKIIEIEV</sequence>
<dbReference type="EMBL" id="QVLV01000001">
    <property type="protein sequence ID" value="RGE64934.1"/>
    <property type="molecule type" value="Genomic_DNA"/>
</dbReference>
<dbReference type="InterPro" id="IPR018076">
    <property type="entry name" value="T2SS_GspF_dom"/>
</dbReference>
<keyword evidence="10" id="KW-1185">Reference proteome</keyword>
<feature type="transmembrane region" description="Helical" evidence="6">
    <location>
        <begin position="38"/>
        <end position="56"/>
    </location>
</feature>
<dbReference type="Proteomes" id="UP000260812">
    <property type="component" value="Unassembled WGS sequence"/>
</dbReference>
<dbReference type="AlphaFoldDB" id="A0A3E3ICY4"/>
<protein>
    <submittedName>
        <fullName evidence="8">Pilus assembly protein TadB</fullName>
    </submittedName>
</protein>
<dbReference type="GeneID" id="97985487"/>
<proteinExistence type="predicted"/>
<evidence type="ECO:0000256" key="3">
    <source>
        <dbReference type="ARBA" id="ARBA00022692"/>
    </source>
</evidence>
<evidence type="ECO:0000256" key="5">
    <source>
        <dbReference type="ARBA" id="ARBA00023136"/>
    </source>
</evidence>
<name>A0A3E3ICY4_9FIRM</name>
<comment type="subcellular location">
    <subcellularLocation>
        <location evidence="1">Cell membrane</location>
        <topology evidence="1">Multi-pass membrane protein</topology>
    </subcellularLocation>
</comment>
<dbReference type="EMBL" id="QVLU01000009">
    <property type="protein sequence ID" value="RGE71660.1"/>
    <property type="molecule type" value="Genomic_DNA"/>
</dbReference>
<keyword evidence="4 6" id="KW-1133">Transmembrane helix</keyword>
<evidence type="ECO:0000256" key="6">
    <source>
        <dbReference type="SAM" id="Phobius"/>
    </source>
</evidence>
<dbReference type="OrthoDB" id="9796142at2"/>
<keyword evidence="3 6" id="KW-0812">Transmembrane</keyword>
<dbReference type="RefSeq" id="WP_021635559.1">
    <property type="nucleotide sequence ID" value="NZ_CALBAU010000364.1"/>
</dbReference>
<keyword evidence="2" id="KW-1003">Cell membrane</keyword>
<evidence type="ECO:0000313" key="11">
    <source>
        <dbReference type="Proteomes" id="UP000261166"/>
    </source>
</evidence>
<organism evidence="8 10">
    <name type="scientific">Eisenbergiella massiliensis</name>
    <dbReference type="NCBI Taxonomy" id="1720294"/>
    <lineage>
        <taxon>Bacteria</taxon>
        <taxon>Bacillati</taxon>
        <taxon>Bacillota</taxon>
        <taxon>Clostridia</taxon>
        <taxon>Lachnospirales</taxon>
        <taxon>Lachnospiraceae</taxon>
        <taxon>Eisenbergiella</taxon>
    </lineage>
</organism>
<gene>
    <name evidence="9" type="ORF">DWY69_11480</name>
    <name evidence="8" type="ORF">DXC51_00960</name>
</gene>
<dbReference type="Pfam" id="PF00482">
    <property type="entry name" value="T2SSF"/>
    <property type="match status" value="1"/>
</dbReference>
<evidence type="ECO:0000256" key="1">
    <source>
        <dbReference type="ARBA" id="ARBA00004651"/>
    </source>
</evidence>
<evidence type="ECO:0000313" key="8">
    <source>
        <dbReference type="EMBL" id="RGE64934.1"/>
    </source>
</evidence>
<evidence type="ECO:0000256" key="4">
    <source>
        <dbReference type="ARBA" id="ARBA00022989"/>
    </source>
</evidence>
<dbReference type="GO" id="GO:0005886">
    <property type="term" value="C:plasma membrane"/>
    <property type="evidence" value="ECO:0007669"/>
    <property type="project" value="UniProtKB-SubCell"/>
</dbReference>
<feature type="transmembrane region" description="Helical" evidence="6">
    <location>
        <begin position="241"/>
        <end position="261"/>
    </location>
</feature>